<accession>A0A1D2VRW9</accession>
<dbReference type="Proteomes" id="UP000095038">
    <property type="component" value="Unassembled WGS sequence"/>
</dbReference>
<evidence type="ECO:0000256" key="6">
    <source>
        <dbReference type="SAM" id="Phobius"/>
    </source>
</evidence>
<keyword evidence="3 6" id="KW-1133">Transmembrane helix</keyword>
<dbReference type="GO" id="GO:0016020">
    <property type="term" value="C:membrane"/>
    <property type="evidence" value="ECO:0007669"/>
    <property type="project" value="UniProtKB-SubCell"/>
</dbReference>
<proteinExistence type="predicted"/>
<dbReference type="RefSeq" id="XP_020050660.1">
    <property type="nucleotide sequence ID" value="XM_020189816.1"/>
</dbReference>
<dbReference type="PANTHER" id="PTHR13377">
    <property type="entry name" value="PLACENTAL PROTEIN 6"/>
    <property type="match status" value="1"/>
</dbReference>
<dbReference type="GO" id="GO:0006890">
    <property type="term" value="P:retrograde vesicle-mediated transport, Golgi to endoplasmic reticulum"/>
    <property type="evidence" value="ECO:0007669"/>
    <property type="project" value="InterPro"/>
</dbReference>
<reference evidence="8" key="1">
    <citation type="submission" date="2016-05" db="EMBL/GenBank/DDBJ databases">
        <title>Comparative genomics of biotechnologically important yeasts.</title>
        <authorList>
            <consortium name="DOE Joint Genome Institute"/>
            <person name="Riley R."/>
            <person name="Haridas S."/>
            <person name="Wolfe K.H."/>
            <person name="Lopes M.R."/>
            <person name="Hittinger C.T."/>
            <person name="Goker M."/>
            <person name="Salamov A."/>
            <person name="Wisecaver J."/>
            <person name="Long T.M."/>
            <person name="Aerts A.L."/>
            <person name="Barry K."/>
            <person name="Choi C."/>
            <person name="Clum A."/>
            <person name="Coughlan A.Y."/>
            <person name="Deshpande S."/>
            <person name="Douglass A.P."/>
            <person name="Hanson S.J."/>
            <person name="Klenk H.-P."/>
            <person name="Labutti K."/>
            <person name="Lapidus A."/>
            <person name="Lindquist E."/>
            <person name="Lipzen A."/>
            <person name="Meier-Kolthoff J.P."/>
            <person name="Ohm R.A."/>
            <person name="Otillar R.P."/>
            <person name="Pangilinan J."/>
            <person name="Peng Y."/>
            <person name="Rokas A."/>
            <person name="Rosa C.A."/>
            <person name="Scheuner C."/>
            <person name="Sibirny A.A."/>
            <person name="Slot J.C."/>
            <person name="Stielow J.B."/>
            <person name="Sun H."/>
            <person name="Kurtzman C.P."/>
            <person name="Blackwell M."/>
            <person name="Grigoriev I.V."/>
            <person name="Jeffries T.W."/>
        </authorList>
    </citation>
    <scope>NUCLEOTIDE SEQUENCE [LARGE SCALE GENOMIC DNA]</scope>
    <source>
        <strain evidence="8">DSM 1968</strain>
    </source>
</reference>
<evidence type="ECO:0000256" key="5">
    <source>
        <dbReference type="SAM" id="MobiDB-lite"/>
    </source>
</evidence>
<dbReference type="AlphaFoldDB" id="A0A1D2VRW9"/>
<dbReference type="GO" id="GO:0005794">
    <property type="term" value="C:Golgi apparatus"/>
    <property type="evidence" value="ECO:0007669"/>
    <property type="project" value="TreeGrafter"/>
</dbReference>
<feature type="region of interest" description="Disordered" evidence="5">
    <location>
        <begin position="311"/>
        <end position="331"/>
    </location>
</feature>
<keyword evidence="4 6" id="KW-0472">Membrane</keyword>
<feature type="transmembrane region" description="Helical" evidence="6">
    <location>
        <begin position="104"/>
        <end position="127"/>
    </location>
</feature>
<dbReference type="FunCoup" id="A0A1D2VRW9">
    <property type="interactions" value="598"/>
</dbReference>
<feature type="transmembrane region" description="Helical" evidence="6">
    <location>
        <begin position="199"/>
        <end position="216"/>
    </location>
</feature>
<dbReference type="SMART" id="SM01160">
    <property type="entry name" value="DUF1751"/>
    <property type="match status" value="1"/>
</dbReference>
<feature type="transmembrane region" description="Helical" evidence="6">
    <location>
        <begin position="63"/>
        <end position="83"/>
    </location>
</feature>
<feature type="transmembrane region" description="Helical" evidence="6">
    <location>
        <begin position="7"/>
        <end position="26"/>
    </location>
</feature>
<sequence>LPPVTKISLFSLLTLSSFTLYLKIHILNNAQHQQSDQNEIKSVNDIFIPFFELIPSSVIKNPWVLVLSTFVESTFLGGLINALNIMISFKYFERIWGGKELLKFNLIISFFTNLFTSLIVISLTLLISNSSDDSNNILNKNYGGVFTLLLSYLVSFKQLIPEHNLVFFKGLIFVRIKHLPFVVLNLLIIVSIINKSYYPGLNSIFSFFFSWFYLRFHQSIILDPLLPTNNTGNTQSFGVRKIKGDASDTFAFIHFFPIVLQPILSPILNLIYQLSIRLGLISQFTDDLIQQSNDLALKRINGQSSLSNSVFSTNNNNANHKNTSKSSEAQEIAERRRQVALKLMQERFN</sequence>
<dbReference type="STRING" id="1344418.A0A1D2VRW9"/>
<dbReference type="InterPro" id="IPR013861">
    <property type="entry name" value="TMEM115/Pdh1/Rbl19"/>
</dbReference>
<evidence type="ECO:0000313" key="7">
    <source>
        <dbReference type="EMBL" id="ODV64353.1"/>
    </source>
</evidence>
<evidence type="ECO:0000313" key="8">
    <source>
        <dbReference type="Proteomes" id="UP000095038"/>
    </source>
</evidence>
<dbReference type="GeneID" id="30963452"/>
<organism evidence="7 8">
    <name type="scientific">Ascoidea rubescens DSM 1968</name>
    <dbReference type="NCBI Taxonomy" id="1344418"/>
    <lineage>
        <taxon>Eukaryota</taxon>
        <taxon>Fungi</taxon>
        <taxon>Dikarya</taxon>
        <taxon>Ascomycota</taxon>
        <taxon>Saccharomycotina</taxon>
        <taxon>Saccharomycetes</taxon>
        <taxon>Ascoideaceae</taxon>
        <taxon>Ascoidea</taxon>
    </lineage>
</organism>
<feature type="non-terminal residue" evidence="7">
    <location>
        <position position="1"/>
    </location>
</feature>
<name>A0A1D2VRW9_9ASCO</name>
<feature type="transmembrane region" description="Helical" evidence="6">
    <location>
        <begin position="250"/>
        <end position="272"/>
    </location>
</feature>
<keyword evidence="8" id="KW-1185">Reference proteome</keyword>
<feature type="transmembrane region" description="Helical" evidence="6">
    <location>
        <begin position="172"/>
        <end position="193"/>
    </location>
</feature>
<dbReference type="PANTHER" id="PTHR13377:SF3">
    <property type="entry name" value="TRANSMEMBRANE PROTEIN 115"/>
    <property type="match status" value="1"/>
</dbReference>
<feature type="compositionally biased region" description="Low complexity" evidence="5">
    <location>
        <begin position="311"/>
        <end position="327"/>
    </location>
</feature>
<protein>
    <submittedName>
        <fullName evidence="7">DUF1751-domain-containing protein</fullName>
    </submittedName>
</protein>
<evidence type="ECO:0000256" key="1">
    <source>
        <dbReference type="ARBA" id="ARBA00004141"/>
    </source>
</evidence>
<gene>
    <name evidence="7" type="ORF">ASCRUDRAFT_23956</name>
</gene>
<keyword evidence="2 6" id="KW-0812">Transmembrane</keyword>
<dbReference type="OrthoDB" id="73612at2759"/>
<dbReference type="EMBL" id="KV454475">
    <property type="protein sequence ID" value="ODV64353.1"/>
    <property type="molecule type" value="Genomic_DNA"/>
</dbReference>
<dbReference type="SUPFAM" id="SSF144091">
    <property type="entry name" value="Rhomboid-like"/>
    <property type="match status" value="1"/>
</dbReference>
<evidence type="ECO:0000256" key="4">
    <source>
        <dbReference type="ARBA" id="ARBA00023136"/>
    </source>
</evidence>
<dbReference type="InParanoid" id="A0A1D2VRW9"/>
<feature type="non-terminal residue" evidence="7">
    <location>
        <position position="349"/>
    </location>
</feature>
<evidence type="ECO:0000256" key="2">
    <source>
        <dbReference type="ARBA" id="ARBA00022692"/>
    </source>
</evidence>
<evidence type="ECO:0000256" key="3">
    <source>
        <dbReference type="ARBA" id="ARBA00022989"/>
    </source>
</evidence>
<dbReference type="Pfam" id="PF08551">
    <property type="entry name" value="DUF1751"/>
    <property type="match status" value="1"/>
</dbReference>
<dbReference type="InterPro" id="IPR035952">
    <property type="entry name" value="Rhomboid-like_sf"/>
</dbReference>
<comment type="subcellular location">
    <subcellularLocation>
        <location evidence="1">Membrane</location>
        <topology evidence="1">Multi-pass membrane protein</topology>
    </subcellularLocation>
</comment>